<accession>A0A6N8F9U8</accession>
<gene>
    <name evidence="1" type="ORF">GNP35_03880</name>
</gene>
<reference evidence="1 2" key="1">
    <citation type="submission" date="2019-11" db="EMBL/GenBank/DDBJ databases">
        <title>P. haliotis isolates from Z. marina roots.</title>
        <authorList>
            <person name="Cohen M."/>
            <person name="Jospin G."/>
            <person name="Eisen J.A."/>
            <person name="Coil D.A."/>
        </authorList>
    </citation>
    <scope>NUCLEOTIDE SEQUENCE [LARGE SCALE GENOMIC DNA]</scope>
    <source>
        <strain evidence="1 2">UCD-MCMsp1aY</strain>
    </source>
</reference>
<dbReference type="InterPro" id="IPR018642">
    <property type="entry name" value="DUF2066"/>
</dbReference>
<protein>
    <submittedName>
        <fullName evidence="1">DUF2066 domain-containing protein</fullName>
    </submittedName>
</protein>
<proteinExistence type="predicted"/>
<evidence type="ECO:0000313" key="2">
    <source>
        <dbReference type="Proteomes" id="UP000439994"/>
    </source>
</evidence>
<keyword evidence="2" id="KW-1185">Reference proteome</keyword>
<sequence length="395" mass="45376">MVNAKVTLIYRFIIAVLFLASISFSYAVEVKGLYTGKILVTDKSQKTRVKAHKWAIEQVLTKVTGSREILNNKTVQYEIRVKTANYIKSFTFDTDSQNRVFLVDQFDQTKIDALVRKVGASIWGQRRPKAVLWLVLEEGLNRTIVNEQEFQQIAEVINQSSENRGLPLTLPLMDEQDSETVYSSDVWAKFDGVVSKASQRYEAEYFVMARLRAVDNFKEPEYQSGWLLDFSIFKDRRFLTKGTSNGDQFYVLKELVNSLGDYFASQYSVSNQQIKQQNIEFTISNLKSMLDLKLVEKHLTNLPPIKKVYLHEVNADQARFTLWLSGQGLDVIRALSLLPNFERLETQSVSKAPKLSVEQQLDLLTKEYTNSDAEADGTNLDTKQISVLNYQWLNR</sequence>
<organism evidence="1 2">
    <name type="scientific">Psychrosphaera haliotis</name>
    <dbReference type="NCBI Taxonomy" id="555083"/>
    <lineage>
        <taxon>Bacteria</taxon>
        <taxon>Pseudomonadati</taxon>
        <taxon>Pseudomonadota</taxon>
        <taxon>Gammaproteobacteria</taxon>
        <taxon>Alteromonadales</taxon>
        <taxon>Pseudoalteromonadaceae</taxon>
        <taxon>Psychrosphaera</taxon>
    </lineage>
</organism>
<comment type="caution">
    <text evidence="1">The sequence shown here is derived from an EMBL/GenBank/DDBJ whole genome shotgun (WGS) entry which is preliminary data.</text>
</comment>
<dbReference type="AlphaFoldDB" id="A0A6N8F9U8"/>
<evidence type="ECO:0000313" key="1">
    <source>
        <dbReference type="EMBL" id="MUH71700.1"/>
    </source>
</evidence>
<dbReference type="Proteomes" id="UP000439994">
    <property type="component" value="Unassembled WGS sequence"/>
</dbReference>
<name>A0A6N8F9U8_9GAMM</name>
<dbReference type="Pfam" id="PF09839">
    <property type="entry name" value="DUF2066"/>
    <property type="match status" value="1"/>
</dbReference>
<dbReference type="EMBL" id="WOCD01000002">
    <property type="protein sequence ID" value="MUH71700.1"/>
    <property type="molecule type" value="Genomic_DNA"/>
</dbReference>